<keyword evidence="2" id="KW-0282">Flagellum</keyword>
<dbReference type="EMBL" id="CP162550">
    <property type="protein sequence ID" value="XDI35060.1"/>
    <property type="molecule type" value="Genomic_DNA"/>
</dbReference>
<keyword evidence="2" id="KW-0966">Cell projection</keyword>
<feature type="region of interest" description="Disordered" evidence="1">
    <location>
        <begin position="150"/>
        <end position="169"/>
    </location>
</feature>
<accession>A0AB39BNP3</accession>
<protein>
    <submittedName>
        <fullName evidence="2">Flagellar biosynthesis protein FlgA</fullName>
    </submittedName>
</protein>
<keyword evidence="2" id="KW-0614">Plasmid</keyword>
<name>A0AB39BNP3_9BACI</name>
<evidence type="ECO:0000313" key="2">
    <source>
        <dbReference type="EMBL" id="XDI35060.1"/>
    </source>
</evidence>
<gene>
    <name evidence="2" type="ORF">AB3N04_00860</name>
</gene>
<sequence>MKKSLGVISSILFLTVGAGFVLSYEFYLKDKVNTVDVVVASENISFKDEITQNSFEVASIRKDHVVEGAILASDAQVVQGQQASIDIPKGAQFYQGFLDTYNLIPNEEEGEFIAPVPNQWLFAVPGSLRRSYLADFYVVPTEIQDELQPIVISSNNSDEEPSETNESSDRMVRDLLQDPILTDVRVASVTDNSNREVLQAQDGVTEGATGVISHLEIVGTDEMLQTMRTYTDRGDKIYVVYKYGR</sequence>
<organism evidence="2">
    <name type="scientific">Alkalihalophilus sp. As8PL</name>
    <dbReference type="NCBI Taxonomy" id="3237103"/>
    <lineage>
        <taxon>Bacteria</taxon>
        <taxon>Bacillati</taxon>
        <taxon>Bacillota</taxon>
        <taxon>Bacilli</taxon>
        <taxon>Bacillales</taxon>
        <taxon>Bacillaceae</taxon>
        <taxon>Alkalihalophilus</taxon>
    </lineage>
</organism>
<keyword evidence="2" id="KW-0969">Cilium</keyword>
<dbReference type="AlphaFoldDB" id="A0AB39BNP3"/>
<evidence type="ECO:0000256" key="1">
    <source>
        <dbReference type="SAM" id="MobiDB-lite"/>
    </source>
</evidence>
<reference evidence="2" key="1">
    <citation type="submission" date="2024-07" db="EMBL/GenBank/DDBJ databases">
        <title>Identification and characteristics of an arsenic-resistant bacterial isolate, which belongs to a novel species.</title>
        <authorList>
            <person name="Juszczyk A."/>
            <person name="Kowalczyk A."/>
            <person name="Was K."/>
            <person name="Kosowicz W."/>
            <person name="Budzyn A."/>
            <person name="Latowski D."/>
        </authorList>
    </citation>
    <scope>NUCLEOTIDE SEQUENCE</scope>
    <source>
        <strain evidence="2">As8PL</strain>
        <plasmid evidence="2">unnamed</plasmid>
    </source>
</reference>
<proteinExistence type="predicted"/>
<geneLocation type="plasmid" evidence="2">
    <name>unnamed</name>
</geneLocation>
<dbReference type="RefSeq" id="WP_368502678.1">
    <property type="nucleotide sequence ID" value="NZ_CP162550.1"/>
</dbReference>
<dbReference type="CDD" id="cd11614">
    <property type="entry name" value="SAF_CpaB_FlgA_like"/>
    <property type="match status" value="1"/>
</dbReference>